<dbReference type="GO" id="GO:0045892">
    <property type="term" value="P:negative regulation of DNA-templated transcription"/>
    <property type="evidence" value="ECO:0007669"/>
    <property type="project" value="TreeGrafter"/>
</dbReference>
<dbReference type="InterPro" id="IPR036388">
    <property type="entry name" value="WH-like_DNA-bd_sf"/>
</dbReference>
<evidence type="ECO:0000256" key="2">
    <source>
        <dbReference type="ARBA" id="ARBA00023125"/>
    </source>
</evidence>
<evidence type="ECO:0000256" key="1">
    <source>
        <dbReference type="ARBA" id="ARBA00023015"/>
    </source>
</evidence>
<keyword evidence="9" id="KW-1185">Reference proteome</keyword>
<dbReference type="InterPro" id="IPR036390">
    <property type="entry name" value="WH_DNA-bd_sf"/>
</dbReference>
<dbReference type="Proteomes" id="UP000547058">
    <property type="component" value="Unassembled WGS sequence"/>
</dbReference>
<dbReference type="CDD" id="cd00090">
    <property type="entry name" value="HTH_ARSR"/>
    <property type="match status" value="1"/>
</dbReference>
<dbReference type="GO" id="GO:0003700">
    <property type="term" value="F:DNA-binding transcription factor activity"/>
    <property type="evidence" value="ECO:0007669"/>
    <property type="project" value="TreeGrafter"/>
</dbReference>
<dbReference type="Gene3D" id="1.10.10.10">
    <property type="entry name" value="Winged helix-like DNA-binding domain superfamily/Winged helix DNA-binding domain"/>
    <property type="match status" value="1"/>
</dbReference>
<dbReference type="AlphaFoldDB" id="A0A7W3FMH8"/>
<keyword evidence="2" id="KW-0238">DNA-binding</keyword>
<dbReference type="SUPFAM" id="SSF46785">
    <property type="entry name" value="Winged helix' DNA-binding domain"/>
    <property type="match status" value="1"/>
</dbReference>
<evidence type="ECO:0000259" key="7">
    <source>
        <dbReference type="PROSITE" id="PS51078"/>
    </source>
</evidence>
<keyword evidence="3" id="KW-0804">Transcription</keyword>
<dbReference type="InterPro" id="IPR005471">
    <property type="entry name" value="Tscrpt_reg_IclR_N"/>
</dbReference>
<comment type="caution">
    <text evidence="8">The sequence shown here is derived from an EMBL/GenBank/DDBJ whole genome shotgun (WGS) entry which is preliminary data.</text>
</comment>
<sequence>MNSTTPIASLEPQGDARSPVLLESVAMVFRLLDEMANARRPLGVTELATLIEEPKPRVYRHLASMRQLGIVEQDPTNDKYRLGAKLVVYGAASSEQFDLRALADPYLTRIRDATGQTALLSVATYDTALVVSSVESRANVCISVKPGNRVQPHCSAQGRTVLAFADEASQQRVFRRKLQRLTDRTLVDPADLAARLALIRARLWDDADGEVTPGVNALCCPILRDDNVILGTIGIVGPSAEILSPPTAGILEPIRQAAAELSARLNCSAYEAVPSAEAALSALPGTQ</sequence>
<dbReference type="PROSITE" id="PS51078">
    <property type="entry name" value="ICLR_ED"/>
    <property type="match status" value="1"/>
</dbReference>
<evidence type="ECO:0000256" key="4">
    <source>
        <dbReference type="ARBA" id="ARBA00040379"/>
    </source>
</evidence>
<dbReference type="Pfam" id="PF01614">
    <property type="entry name" value="IclR_C"/>
    <property type="match status" value="1"/>
</dbReference>
<dbReference type="Gene3D" id="3.30.450.40">
    <property type="match status" value="1"/>
</dbReference>
<dbReference type="InterPro" id="IPR011991">
    <property type="entry name" value="ArsR-like_HTH"/>
</dbReference>
<gene>
    <name evidence="8" type="ORF">H4O11_10520</name>
</gene>
<evidence type="ECO:0000259" key="6">
    <source>
        <dbReference type="PROSITE" id="PS51077"/>
    </source>
</evidence>
<dbReference type="InterPro" id="IPR014757">
    <property type="entry name" value="Tscrpt_reg_IclR_C"/>
</dbReference>
<dbReference type="EMBL" id="JACGXS010000004">
    <property type="protein sequence ID" value="MBA8682240.1"/>
    <property type="molecule type" value="Genomic_DNA"/>
</dbReference>
<evidence type="ECO:0000313" key="8">
    <source>
        <dbReference type="EMBL" id="MBA8682240.1"/>
    </source>
</evidence>
<dbReference type="RefSeq" id="WP_182339368.1">
    <property type="nucleotide sequence ID" value="NZ_JACGXS010000004.1"/>
</dbReference>
<organism evidence="8 9">
    <name type="scientific">Stenotrophomonas tumulicola</name>
    <dbReference type="NCBI Taxonomy" id="1685415"/>
    <lineage>
        <taxon>Bacteria</taxon>
        <taxon>Pseudomonadati</taxon>
        <taxon>Pseudomonadota</taxon>
        <taxon>Gammaproteobacteria</taxon>
        <taxon>Lysobacterales</taxon>
        <taxon>Lysobacteraceae</taxon>
        <taxon>Stenotrophomonas</taxon>
    </lineage>
</organism>
<dbReference type="SUPFAM" id="SSF55781">
    <property type="entry name" value="GAF domain-like"/>
    <property type="match status" value="1"/>
</dbReference>
<keyword evidence="1" id="KW-0805">Transcription regulation</keyword>
<dbReference type="InterPro" id="IPR050707">
    <property type="entry name" value="HTH_MetabolicPath_Reg"/>
</dbReference>
<protein>
    <recommendedName>
        <fullName evidence="4">HTH-type transcriptional repressor AllR</fullName>
    </recommendedName>
    <alternativeName>
        <fullName evidence="5">Negative regulator of allantoin and glyoxylate utilization operons</fullName>
    </alternativeName>
</protein>
<accession>A0A7W3FMH8</accession>
<dbReference type="PANTHER" id="PTHR30136:SF24">
    <property type="entry name" value="HTH-TYPE TRANSCRIPTIONAL REPRESSOR ALLR"/>
    <property type="match status" value="1"/>
</dbReference>
<dbReference type="InterPro" id="IPR029016">
    <property type="entry name" value="GAF-like_dom_sf"/>
</dbReference>
<feature type="domain" description="HTH iclR-type" evidence="6">
    <location>
        <begin position="22"/>
        <end position="84"/>
    </location>
</feature>
<dbReference type="PROSITE" id="PS51077">
    <property type="entry name" value="HTH_ICLR"/>
    <property type="match status" value="1"/>
</dbReference>
<feature type="domain" description="IclR-ED" evidence="7">
    <location>
        <begin position="85"/>
        <end position="267"/>
    </location>
</feature>
<dbReference type="SMART" id="SM00346">
    <property type="entry name" value="HTH_ICLR"/>
    <property type="match status" value="1"/>
</dbReference>
<evidence type="ECO:0000256" key="3">
    <source>
        <dbReference type="ARBA" id="ARBA00023163"/>
    </source>
</evidence>
<dbReference type="GO" id="GO:0003677">
    <property type="term" value="F:DNA binding"/>
    <property type="evidence" value="ECO:0007669"/>
    <property type="project" value="UniProtKB-KW"/>
</dbReference>
<proteinExistence type="predicted"/>
<dbReference type="Pfam" id="PF09339">
    <property type="entry name" value="HTH_IclR"/>
    <property type="match status" value="1"/>
</dbReference>
<evidence type="ECO:0000256" key="5">
    <source>
        <dbReference type="ARBA" id="ARBA00042627"/>
    </source>
</evidence>
<reference evidence="8 9" key="1">
    <citation type="submission" date="2020-08" db="EMBL/GenBank/DDBJ databases">
        <title>Stenotrophomonas tumulicola JCM 30961.</title>
        <authorList>
            <person name="Deng Y."/>
        </authorList>
    </citation>
    <scope>NUCLEOTIDE SEQUENCE [LARGE SCALE GENOMIC DNA]</scope>
    <source>
        <strain evidence="8 9">JCM 30961</strain>
    </source>
</reference>
<evidence type="ECO:0000313" key="9">
    <source>
        <dbReference type="Proteomes" id="UP000547058"/>
    </source>
</evidence>
<dbReference type="PANTHER" id="PTHR30136">
    <property type="entry name" value="HELIX-TURN-HELIX TRANSCRIPTIONAL REGULATOR, ICLR FAMILY"/>
    <property type="match status" value="1"/>
</dbReference>
<name>A0A7W3FMH8_9GAMM</name>